<dbReference type="EMBL" id="CAADRP010001591">
    <property type="protein sequence ID" value="VFU42843.1"/>
    <property type="molecule type" value="Genomic_DNA"/>
</dbReference>
<organism evidence="1">
    <name type="scientific">Salix viminalis</name>
    <name type="common">Common osier</name>
    <name type="synonym">Basket willow</name>
    <dbReference type="NCBI Taxonomy" id="40686"/>
    <lineage>
        <taxon>Eukaryota</taxon>
        <taxon>Viridiplantae</taxon>
        <taxon>Streptophyta</taxon>
        <taxon>Embryophyta</taxon>
        <taxon>Tracheophyta</taxon>
        <taxon>Spermatophyta</taxon>
        <taxon>Magnoliopsida</taxon>
        <taxon>eudicotyledons</taxon>
        <taxon>Gunneridae</taxon>
        <taxon>Pentapetalae</taxon>
        <taxon>rosids</taxon>
        <taxon>fabids</taxon>
        <taxon>Malpighiales</taxon>
        <taxon>Salicaceae</taxon>
        <taxon>Saliceae</taxon>
        <taxon>Salix</taxon>
    </lineage>
</organism>
<protein>
    <submittedName>
        <fullName evidence="1">Uncharacterized protein</fullName>
    </submittedName>
</protein>
<accession>A0A6N2LRN1</accession>
<evidence type="ECO:0000313" key="1">
    <source>
        <dbReference type="EMBL" id="VFU42843.1"/>
    </source>
</evidence>
<sequence length="93" mass="10534">MVLRLIQPTIFGSYKHPNKGRVPKLVNREQHIPTRSFFRKLLYFGSILIAKKFSCESIIPKFQGQIPAEIEAYLPGLQVLLMSDNGFDGSLQG</sequence>
<proteinExistence type="predicted"/>
<dbReference type="AlphaFoldDB" id="A0A6N2LRN1"/>
<reference evidence="1" key="1">
    <citation type="submission" date="2019-03" db="EMBL/GenBank/DDBJ databases">
        <authorList>
            <person name="Mank J."/>
            <person name="Almeida P."/>
        </authorList>
    </citation>
    <scope>NUCLEOTIDE SEQUENCE</scope>
    <source>
        <strain evidence="1">78183</strain>
    </source>
</reference>
<gene>
    <name evidence="1" type="ORF">SVIM_LOCUS260480</name>
</gene>
<name>A0A6N2LRN1_SALVM</name>